<protein>
    <recommendedName>
        <fullName evidence="2">UPF0102 protein COS58_02055</fullName>
    </recommendedName>
</protein>
<dbReference type="SUPFAM" id="SSF52980">
    <property type="entry name" value="Restriction endonuclease-like"/>
    <property type="match status" value="1"/>
</dbReference>
<gene>
    <name evidence="3" type="ORF">COS58_02055</name>
</gene>
<reference evidence="4" key="1">
    <citation type="submission" date="2017-09" db="EMBL/GenBank/DDBJ databases">
        <title>Depth-based differentiation of microbial function through sediment-hosted aquifers and enrichment of novel symbionts in the deep terrestrial subsurface.</title>
        <authorList>
            <person name="Probst A.J."/>
            <person name="Ladd B."/>
            <person name="Jarett J.K."/>
            <person name="Geller-Mcgrath D.E."/>
            <person name="Sieber C.M.K."/>
            <person name="Emerson J.B."/>
            <person name="Anantharaman K."/>
            <person name="Thomas B.C."/>
            <person name="Malmstrom R."/>
            <person name="Stieglmeier M."/>
            <person name="Klingl A."/>
            <person name="Woyke T."/>
            <person name="Ryan C.M."/>
            <person name="Banfield J.F."/>
        </authorList>
    </citation>
    <scope>NUCLEOTIDE SEQUENCE [LARGE SCALE GENOMIC DNA]</scope>
</reference>
<evidence type="ECO:0000256" key="2">
    <source>
        <dbReference type="HAMAP-Rule" id="MF_00048"/>
    </source>
</evidence>
<dbReference type="Proteomes" id="UP000228561">
    <property type="component" value="Unassembled WGS sequence"/>
</dbReference>
<dbReference type="PANTHER" id="PTHR34039:SF1">
    <property type="entry name" value="UPF0102 PROTEIN YRAN"/>
    <property type="match status" value="1"/>
</dbReference>
<dbReference type="GO" id="GO:0003676">
    <property type="term" value="F:nucleic acid binding"/>
    <property type="evidence" value="ECO:0007669"/>
    <property type="project" value="InterPro"/>
</dbReference>
<dbReference type="InterPro" id="IPR003509">
    <property type="entry name" value="UPF0102_YraN-like"/>
</dbReference>
<proteinExistence type="inferred from homology"/>
<comment type="similarity">
    <text evidence="1 2">Belongs to the UPF0102 family.</text>
</comment>
<dbReference type="Pfam" id="PF02021">
    <property type="entry name" value="UPF0102"/>
    <property type="match status" value="1"/>
</dbReference>
<dbReference type="InterPro" id="IPR011335">
    <property type="entry name" value="Restrct_endonuc-II-like"/>
</dbReference>
<dbReference type="HAMAP" id="MF_00048">
    <property type="entry name" value="UPF0102"/>
    <property type="match status" value="1"/>
</dbReference>
<evidence type="ECO:0000256" key="1">
    <source>
        <dbReference type="ARBA" id="ARBA00006738"/>
    </source>
</evidence>
<evidence type="ECO:0000313" key="3">
    <source>
        <dbReference type="EMBL" id="PIU99492.1"/>
    </source>
</evidence>
<name>A0A2M7B8Q5_9BACT</name>
<dbReference type="AlphaFoldDB" id="A0A2M7B8Q5"/>
<organism evidence="3 4">
    <name type="scientific">Candidatus Tagabacteria bacterium CG03_land_8_20_14_0_80_41_22</name>
    <dbReference type="NCBI Taxonomy" id="1975020"/>
    <lineage>
        <taxon>Bacteria</taxon>
        <taxon>Candidatus Tagaibacteriota</taxon>
    </lineage>
</organism>
<dbReference type="Gene3D" id="3.40.1350.10">
    <property type="match status" value="1"/>
</dbReference>
<accession>A0A2M7B8Q5</accession>
<dbReference type="PANTHER" id="PTHR34039">
    <property type="entry name" value="UPF0102 PROTEIN YRAN"/>
    <property type="match status" value="1"/>
</dbReference>
<comment type="caution">
    <text evidence="3">The sequence shown here is derived from an EMBL/GenBank/DDBJ whole genome shotgun (WGS) entry which is preliminary data.</text>
</comment>
<evidence type="ECO:0000313" key="4">
    <source>
        <dbReference type="Proteomes" id="UP000228561"/>
    </source>
</evidence>
<sequence length="131" mass="15582">MTQISKQNVGQVGEDVAVKHLVKHSFKILGRNYRKKWGEIDIIAKKDNILHFVEVKSVQWPYNKPINAENFRPEENMHLWKRRRLARTIKTYLSDIRVSDDVEWQVDVIAIFLDFEIKRAKIRVTENIILL</sequence>
<dbReference type="InterPro" id="IPR011856">
    <property type="entry name" value="tRNA_endonuc-like_dom_sf"/>
</dbReference>
<dbReference type="EMBL" id="PEVG01000025">
    <property type="protein sequence ID" value="PIU99492.1"/>
    <property type="molecule type" value="Genomic_DNA"/>
</dbReference>